<dbReference type="Pfam" id="PF00691">
    <property type="entry name" value="OmpA"/>
    <property type="match status" value="1"/>
</dbReference>
<accession>A0A9W6QMR3</accession>
<dbReference type="InterPro" id="IPR006665">
    <property type="entry name" value="OmpA-like"/>
</dbReference>
<dbReference type="Proteomes" id="UP001165042">
    <property type="component" value="Unassembled WGS sequence"/>
</dbReference>
<dbReference type="Gene3D" id="3.30.1330.60">
    <property type="entry name" value="OmpA-like domain"/>
    <property type="match status" value="1"/>
</dbReference>
<dbReference type="SUPFAM" id="SSF103088">
    <property type="entry name" value="OmpA-like"/>
    <property type="match status" value="1"/>
</dbReference>
<keyword evidence="4" id="KW-1185">Reference proteome</keyword>
<dbReference type="PROSITE" id="PS51123">
    <property type="entry name" value="OMPA_2"/>
    <property type="match status" value="1"/>
</dbReference>
<dbReference type="InterPro" id="IPR036737">
    <property type="entry name" value="OmpA-like_sf"/>
</dbReference>
<evidence type="ECO:0000313" key="4">
    <source>
        <dbReference type="Proteomes" id="UP001165042"/>
    </source>
</evidence>
<comment type="caution">
    <text evidence="3">The sequence shown here is derived from an EMBL/GenBank/DDBJ whole genome shotgun (WGS) entry which is preliminary data.</text>
</comment>
<evidence type="ECO:0000313" key="3">
    <source>
        <dbReference type="EMBL" id="GLW91198.1"/>
    </source>
</evidence>
<dbReference type="PROSITE" id="PS51257">
    <property type="entry name" value="PROKAR_LIPOPROTEIN"/>
    <property type="match status" value="1"/>
</dbReference>
<keyword evidence="1" id="KW-0472">Membrane</keyword>
<proteinExistence type="predicted"/>
<feature type="domain" description="OmpA-like" evidence="2">
    <location>
        <begin position="275"/>
        <end position="400"/>
    </location>
</feature>
<dbReference type="AlphaFoldDB" id="A0A9W6QMR3"/>
<name>A0A9W6QMR3_9PSEU</name>
<dbReference type="RefSeq" id="WP_285609775.1">
    <property type="nucleotide sequence ID" value="NZ_BSSD01000002.1"/>
</dbReference>
<sequence length="400" mass="40566">MTSLRTRGDGGRLLHIVVAATAATLLTACGSGDTPTPGGGTPDGSCTGAADKPVSLVVGARMGSKQPTIPGEVKTLLDGAAENQQGLQVFRVDGEPSRAIKVSPVINGKNPSQRRQQVASAVKQVTSVVTDLGPKKPEADVLSALSQAGRLTDDGGTVVVMDSGLATAGAVSFLTTGMFDADPGEVAEFLASKQLLPALRGKTVLLVGLGETAEPQPALDGNLKLRVTALWEAIVAKAGATCSRVVEVAPGRDAAKADQPVSAVALPKPVVFEPCGTTVLADSGAVGFRPNTAQLRDEAAARTTLTELSTLLTGGSQRVTLVGNTATHGTPEASVTLSRQRAEAVKALLVQAGVAADRISTVGDGQTGKYHKPDLGPNGALDPVAAAQNRSVVVELSCAR</sequence>
<organism evidence="3 4">
    <name type="scientific">Actinokineospora globicatena</name>
    <dbReference type="NCBI Taxonomy" id="103729"/>
    <lineage>
        <taxon>Bacteria</taxon>
        <taxon>Bacillati</taxon>
        <taxon>Actinomycetota</taxon>
        <taxon>Actinomycetes</taxon>
        <taxon>Pseudonocardiales</taxon>
        <taxon>Pseudonocardiaceae</taxon>
        <taxon>Actinokineospora</taxon>
    </lineage>
</organism>
<dbReference type="GO" id="GO:0016020">
    <property type="term" value="C:membrane"/>
    <property type="evidence" value="ECO:0007669"/>
    <property type="project" value="UniProtKB-UniRule"/>
</dbReference>
<protein>
    <recommendedName>
        <fullName evidence="2">OmpA-like domain-containing protein</fullName>
    </recommendedName>
</protein>
<evidence type="ECO:0000256" key="1">
    <source>
        <dbReference type="PROSITE-ProRule" id="PRU00473"/>
    </source>
</evidence>
<evidence type="ECO:0000259" key="2">
    <source>
        <dbReference type="PROSITE" id="PS51123"/>
    </source>
</evidence>
<reference evidence="3" key="1">
    <citation type="submission" date="2023-02" db="EMBL/GenBank/DDBJ databases">
        <title>Actinokineospora globicatena NBRC 15670.</title>
        <authorList>
            <person name="Ichikawa N."/>
            <person name="Sato H."/>
            <person name="Tonouchi N."/>
        </authorList>
    </citation>
    <scope>NUCLEOTIDE SEQUENCE</scope>
    <source>
        <strain evidence="3">NBRC 15670</strain>
    </source>
</reference>
<gene>
    <name evidence="3" type="ORF">Aglo03_20140</name>
</gene>
<dbReference type="EMBL" id="BSSD01000002">
    <property type="protein sequence ID" value="GLW91198.1"/>
    <property type="molecule type" value="Genomic_DNA"/>
</dbReference>